<dbReference type="SUPFAM" id="SSF57701">
    <property type="entry name" value="Zn2/Cys6 DNA-binding domain"/>
    <property type="match status" value="1"/>
</dbReference>
<dbReference type="Proteomes" id="UP000800097">
    <property type="component" value="Unassembled WGS sequence"/>
</dbReference>
<feature type="domain" description="Zn(2)-C6 fungal-type" evidence="7">
    <location>
        <begin position="7"/>
        <end position="39"/>
    </location>
</feature>
<keyword evidence="2" id="KW-0805">Transcription regulation</keyword>
<dbReference type="PROSITE" id="PS50048">
    <property type="entry name" value="ZN2_CY6_FUNGAL_2"/>
    <property type="match status" value="1"/>
</dbReference>
<dbReference type="GO" id="GO:0000981">
    <property type="term" value="F:DNA-binding transcription factor activity, RNA polymerase II-specific"/>
    <property type="evidence" value="ECO:0007669"/>
    <property type="project" value="InterPro"/>
</dbReference>
<dbReference type="PROSITE" id="PS00463">
    <property type="entry name" value="ZN2_CY6_FUNGAL_1"/>
    <property type="match status" value="1"/>
</dbReference>
<evidence type="ECO:0000256" key="1">
    <source>
        <dbReference type="ARBA" id="ARBA00004123"/>
    </source>
</evidence>
<dbReference type="InterPro" id="IPR051089">
    <property type="entry name" value="prtT"/>
</dbReference>
<dbReference type="AlphaFoldDB" id="A0A6A6JLR1"/>
<reference evidence="8" key="1">
    <citation type="journal article" date="2020" name="Stud. Mycol.">
        <title>101 Dothideomycetes genomes: a test case for predicting lifestyles and emergence of pathogens.</title>
        <authorList>
            <person name="Haridas S."/>
            <person name="Albert R."/>
            <person name="Binder M."/>
            <person name="Bloem J."/>
            <person name="Labutti K."/>
            <person name="Salamov A."/>
            <person name="Andreopoulos B."/>
            <person name="Baker S."/>
            <person name="Barry K."/>
            <person name="Bills G."/>
            <person name="Bluhm B."/>
            <person name="Cannon C."/>
            <person name="Castanera R."/>
            <person name="Culley D."/>
            <person name="Daum C."/>
            <person name="Ezra D."/>
            <person name="Gonzalez J."/>
            <person name="Henrissat B."/>
            <person name="Kuo A."/>
            <person name="Liang C."/>
            <person name="Lipzen A."/>
            <person name="Lutzoni F."/>
            <person name="Magnuson J."/>
            <person name="Mondo S."/>
            <person name="Nolan M."/>
            <person name="Ohm R."/>
            <person name="Pangilinan J."/>
            <person name="Park H.-J."/>
            <person name="Ramirez L."/>
            <person name="Alfaro M."/>
            <person name="Sun H."/>
            <person name="Tritt A."/>
            <person name="Yoshinaga Y."/>
            <person name="Zwiers L.-H."/>
            <person name="Turgeon B."/>
            <person name="Goodwin S."/>
            <person name="Spatafora J."/>
            <person name="Crous P."/>
            <person name="Grigoriev I."/>
        </authorList>
    </citation>
    <scope>NUCLEOTIDE SEQUENCE</scope>
    <source>
        <strain evidence="8">CBS 379.55</strain>
    </source>
</reference>
<dbReference type="InterPro" id="IPR036864">
    <property type="entry name" value="Zn2-C6_fun-type_DNA-bd_sf"/>
</dbReference>
<comment type="subcellular location">
    <subcellularLocation>
        <location evidence="1">Nucleus</location>
    </subcellularLocation>
</comment>
<dbReference type="GO" id="GO:0008270">
    <property type="term" value="F:zinc ion binding"/>
    <property type="evidence" value="ECO:0007669"/>
    <property type="project" value="InterPro"/>
</dbReference>
<dbReference type="GO" id="GO:0005634">
    <property type="term" value="C:nucleus"/>
    <property type="evidence" value="ECO:0007669"/>
    <property type="project" value="UniProtKB-SubCell"/>
</dbReference>
<name>A0A6A6JLR1_WESOR</name>
<dbReference type="Gene3D" id="4.10.240.10">
    <property type="entry name" value="Zn(2)-C6 fungal-type DNA-binding domain"/>
    <property type="match status" value="1"/>
</dbReference>
<evidence type="ECO:0000256" key="5">
    <source>
        <dbReference type="ARBA" id="ARBA00023242"/>
    </source>
</evidence>
<dbReference type="EMBL" id="ML986491">
    <property type="protein sequence ID" value="KAF2277184.1"/>
    <property type="molecule type" value="Genomic_DNA"/>
</dbReference>
<dbReference type="Pfam" id="PF00172">
    <property type="entry name" value="Zn_clus"/>
    <property type="match status" value="1"/>
</dbReference>
<protein>
    <recommendedName>
        <fullName evidence="7">Zn(2)-C6 fungal-type domain-containing protein</fullName>
    </recommendedName>
</protein>
<dbReference type="PANTHER" id="PTHR31845">
    <property type="entry name" value="FINGER DOMAIN PROTEIN, PUTATIVE-RELATED"/>
    <property type="match status" value="1"/>
</dbReference>
<keyword evidence="9" id="KW-1185">Reference proteome</keyword>
<evidence type="ECO:0000256" key="4">
    <source>
        <dbReference type="ARBA" id="ARBA00023163"/>
    </source>
</evidence>
<dbReference type="CDD" id="cd12148">
    <property type="entry name" value="fungal_TF_MHR"/>
    <property type="match status" value="1"/>
</dbReference>
<dbReference type="RefSeq" id="XP_033654723.1">
    <property type="nucleotide sequence ID" value="XM_033800858.1"/>
</dbReference>
<dbReference type="GO" id="GO:0000976">
    <property type="term" value="F:transcription cis-regulatory region binding"/>
    <property type="evidence" value="ECO:0007669"/>
    <property type="project" value="TreeGrafter"/>
</dbReference>
<keyword evidence="3" id="KW-0238">DNA-binding</keyword>
<dbReference type="GeneID" id="54554033"/>
<feature type="compositionally biased region" description="Low complexity" evidence="6">
    <location>
        <begin position="101"/>
        <end position="110"/>
    </location>
</feature>
<keyword evidence="5" id="KW-0539">Nucleus</keyword>
<evidence type="ECO:0000256" key="6">
    <source>
        <dbReference type="SAM" id="MobiDB-lite"/>
    </source>
</evidence>
<accession>A0A6A6JLR1</accession>
<dbReference type="OrthoDB" id="3429912at2759"/>
<dbReference type="SMART" id="SM00066">
    <property type="entry name" value="GAL4"/>
    <property type="match status" value="1"/>
</dbReference>
<gene>
    <name evidence="8" type="ORF">EI97DRAFT_457893</name>
</gene>
<keyword evidence="4" id="KW-0804">Transcription</keyword>
<evidence type="ECO:0000259" key="7">
    <source>
        <dbReference type="PROSITE" id="PS50048"/>
    </source>
</evidence>
<proteinExistence type="predicted"/>
<dbReference type="InterPro" id="IPR001138">
    <property type="entry name" value="Zn2Cys6_DnaBD"/>
</dbReference>
<evidence type="ECO:0000256" key="2">
    <source>
        <dbReference type="ARBA" id="ARBA00023015"/>
    </source>
</evidence>
<feature type="region of interest" description="Disordered" evidence="6">
    <location>
        <begin position="94"/>
        <end position="116"/>
    </location>
</feature>
<dbReference type="CDD" id="cd00067">
    <property type="entry name" value="GAL4"/>
    <property type="match status" value="1"/>
</dbReference>
<sequence length="716" mass="78605">MATKQAACLNCRKSKIKCKRTPGASVCDKCEASGTECIIPTFHVGRQKGVKNKRTGLDKAIYQIEEAIKKSRTDGSSSEGTLTQLQQLLNKARDGLGRTGSGAAAAASAAPIQSEKDSIAQTGDELLSLDDAENPLQLLARASDLRHTVPQQASAIATPSSVAFPAERGDSMDIHHFFQPIKARLDQGPDLDPIDVGLLSLEEAGMLISYFHDQLAHTRWGLDPVVHTVDFIRRQSAFLFTSLLLASARFMPSASALAKRLLLHRKFLLQQVIARRFRSVEIVLAFMVNVPWMHPLDHAADDDTGIFISLALSIALDLSLNKIITPSTSVGQDVLITVQKSDCLEAKRALAMDGFDGVDENSEWGQRLLRRRERAWLSLFVLERGVCLARGRSYCLPITALVKNCDGWHNNGFSDVHDASLISMAVLRRDLDGLLSAIRTRCDNYRVVDVGTKVAEEIETMIQGFFDRWLAKWTSALAQGVQRSLPPYVEILITHTRLSTYSSVINHPTAPLEVKRQFRASTLSSALNVMRAAVQGERSLTSMPNNTVIMICFAACVALNLSRTGGRTGHNLTPSIRNLIGETAAVLERIGAVPSHRNGASVVYGRYLRELLRQASGHEAELDPTLVRLGDRIAVDIHSSSTATLKRSIPTFDEASHSGATQYNSPFQFSTMSSNEVNETIMSAGNFDTQLFDMSAIDASAFSWMDWMDPAEFGHW</sequence>
<evidence type="ECO:0000313" key="9">
    <source>
        <dbReference type="Proteomes" id="UP000800097"/>
    </source>
</evidence>
<organism evidence="8 9">
    <name type="scientific">Westerdykella ornata</name>
    <dbReference type="NCBI Taxonomy" id="318751"/>
    <lineage>
        <taxon>Eukaryota</taxon>
        <taxon>Fungi</taxon>
        <taxon>Dikarya</taxon>
        <taxon>Ascomycota</taxon>
        <taxon>Pezizomycotina</taxon>
        <taxon>Dothideomycetes</taxon>
        <taxon>Pleosporomycetidae</taxon>
        <taxon>Pleosporales</taxon>
        <taxon>Sporormiaceae</taxon>
        <taxon>Westerdykella</taxon>
    </lineage>
</organism>
<dbReference type="PANTHER" id="PTHR31845:SF17">
    <property type="entry name" value="ZN(II)2CYS6 TRANSCRIPTION FACTOR (EUROFUNG)"/>
    <property type="match status" value="1"/>
</dbReference>
<evidence type="ECO:0000256" key="3">
    <source>
        <dbReference type="ARBA" id="ARBA00023125"/>
    </source>
</evidence>
<evidence type="ECO:0000313" key="8">
    <source>
        <dbReference type="EMBL" id="KAF2277184.1"/>
    </source>
</evidence>